<dbReference type="InterPro" id="IPR025161">
    <property type="entry name" value="IS402-like_dom"/>
</dbReference>
<name>A0ABT8SGQ1_9BURK</name>
<dbReference type="Pfam" id="PF13340">
    <property type="entry name" value="DUF4096"/>
    <property type="match status" value="1"/>
</dbReference>
<dbReference type="PANTHER" id="PTHR30007:SF0">
    <property type="entry name" value="TRANSPOSASE"/>
    <property type="match status" value="1"/>
</dbReference>
<dbReference type="EMBL" id="JAUKVY010000055">
    <property type="protein sequence ID" value="MDO1537980.1"/>
    <property type="molecule type" value="Genomic_DNA"/>
</dbReference>
<dbReference type="PANTHER" id="PTHR30007">
    <property type="entry name" value="PHP DOMAIN PROTEIN"/>
    <property type="match status" value="1"/>
</dbReference>
<dbReference type="NCBIfam" id="NF033580">
    <property type="entry name" value="transpos_IS5_3"/>
    <property type="match status" value="1"/>
</dbReference>
<reference evidence="3" key="1">
    <citation type="submission" date="2023-06" db="EMBL/GenBank/DDBJ databases">
        <authorList>
            <person name="Jiang Y."/>
            <person name="Liu Q."/>
        </authorList>
    </citation>
    <scope>NUCLEOTIDE SEQUENCE</scope>
    <source>
        <strain evidence="3">CGMCC 1.12090</strain>
    </source>
</reference>
<evidence type="ECO:0000259" key="1">
    <source>
        <dbReference type="Pfam" id="PF01609"/>
    </source>
</evidence>
<proteinExistence type="predicted"/>
<accession>A0ABT8SGQ1</accession>
<dbReference type="RefSeq" id="WP_301816389.1">
    <property type="nucleotide sequence ID" value="NZ_JAUJZH010000055.1"/>
</dbReference>
<evidence type="ECO:0000259" key="2">
    <source>
        <dbReference type="Pfam" id="PF13340"/>
    </source>
</evidence>
<protein>
    <submittedName>
        <fullName evidence="3">IS5 family transposase</fullName>
    </submittedName>
</protein>
<organism evidence="3 4">
    <name type="scientific">Variovorax ginsengisoli</name>
    <dbReference type="NCBI Taxonomy" id="363844"/>
    <lineage>
        <taxon>Bacteria</taxon>
        <taxon>Pseudomonadati</taxon>
        <taxon>Pseudomonadota</taxon>
        <taxon>Betaproteobacteria</taxon>
        <taxon>Burkholderiales</taxon>
        <taxon>Comamonadaceae</taxon>
        <taxon>Variovorax</taxon>
    </lineage>
</organism>
<sequence length="287" mass="32584">MVKRVESWVVTDEFWQRVEPLIPARSAADKSYMRKPGAGRPPKPARLVFEAIVYVLRTGCQWKALPKERFGSASAIHKRFLEWEAAGFFEALWQAGLAEYDQMEGIAWRWQSVDGAMMKAPLAQEAVGPNPTDRGKKGGSKRHLLVDGRGVPLSLVVTGANVHDCKRLDDVLAAIVVKRKAPPHRRSKHLCADAGYRGAEHLRTIENHGYIPHVVGRRTEADIIKQRDPKKKARRWIVEVCHSWFNRFRKLLVRYEKLERSFVALNHLAAAIIAFRKVPADVNIIYG</sequence>
<evidence type="ECO:0000313" key="4">
    <source>
        <dbReference type="Proteomes" id="UP001169027"/>
    </source>
</evidence>
<comment type="caution">
    <text evidence="3">The sequence shown here is derived from an EMBL/GenBank/DDBJ whole genome shotgun (WGS) entry which is preliminary data.</text>
</comment>
<dbReference type="Proteomes" id="UP001169027">
    <property type="component" value="Unassembled WGS sequence"/>
</dbReference>
<dbReference type="InterPro" id="IPR002559">
    <property type="entry name" value="Transposase_11"/>
</dbReference>
<dbReference type="Pfam" id="PF01609">
    <property type="entry name" value="DDE_Tnp_1"/>
    <property type="match status" value="1"/>
</dbReference>
<gene>
    <name evidence="3" type="ORF">Q2T77_37720</name>
</gene>
<keyword evidence="4" id="KW-1185">Reference proteome</keyword>
<feature type="domain" description="Transposase IS4-like" evidence="1">
    <location>
        <begin position="113"/>
        <end position="272"/>
    </location>
</feature>
<feature type="domain" description="Insertion element IS402-like" evidence="2">
    <location>
        <begin position="10"/>
        <end position="93"/>
    </location>
</feature>
<evidence type="ECO:0000313" key="3">
    <source>
        <dbReference type="EMBL" id="MDO1537980.1"/>
    </source>
</evidence>